<accession>A0ABV3DXD7</accession>
<dbReference type="Pfam" id="PF18310">
    <property type="entry name" value="DUF5605"/>
    <property type="match status" value="1"/>
</dbReference>
<evidence type="ECO:0000259" key="2">
    <source>
        <dbReference type="Pfam" id="PF18310"/>
    </source>
</evidence>
<evidence type="ECO:0000313" key="4">
    <source>
        <dbReference type="Proteomes" id="UP001551482"/>
    </source>
</evidence>
<evidence type="ECO:0000259" key="1">
    <source>
        <dbReference type="Pfam" id="PF16586"/>
    </source>
</evidence>
<gene>
    <name evidence="3" type="ORF">AB0C36_41175</name>
</gene>
<organism evidence="3 4">
    <name type="scientific">Streptodolium elevatio</name>
    <dbReference type="NCBI Taxonomy" id="3157996"/>
    <lineage>
        <taxon>Bacteria</taxon>
        <taxon>Bacillati</taxon>
        <taxon>Actinomycetota</taxon>
        <taxon>Actinomycetes</taxon>
        <taxon>Kitasatosporales</taxon>
        <taxon>Streptomycetaceae</taxon>
        <taxon>Streptodolium</taxon>
    </lineage>
</organism>
<dbReference type="RefSeq" id="WP_358364437.1">
    <property type="nucleotide sequence ID" value="NZ_JBEZFP010000211.1"/>
</dbReference>
<evidence type="ECO:0000313" key="3">
    <source>
        <dbReference type="EMBL" id="MEU8139897.1"/>
    </source>
</evidence>
<dbReference type="Pfam" id="PF16586">
    <property type="entry name" value="DUF5060"/>
    <property type="match status" value="1"/>
</dbReference>
<name>A0ABV3DXD7_9ACTN</name>
<protein>
    <submittedName>
        <fullName evidence="3">DUF5060 domain-containing protein</fullName>
    </submittedName>
</protein>
<dbReference type="InterPro" id="IPR041239">
    <property type="entry name" value="DUF5605"/>
</dbReference>
<keyword evidence="4" id="KW-1185">Reference proteome</keyword>
<comment type="caution">
    <text evidence="3">The sequence shown here is derived from an EMBL/GenBank/DDBJ whole genome shotgun (WGS) entry which is preliminary data.</text>
</comment>
<dbReference type="Gene3D" id="2.60.40.3950">
    <property type="match status" value="1"/>
</dbReference>
<reference evidence="3 4" key="1">
    <citation type="submission" date="2024-06" db="EMBL/GenBank/DDBJ databases">
        <title>The Natural Products Discovery Center: Release of the First 8490 Sequenced Strains for Exploring Actinobacteria Biosynthetic Diversity.</title>
        <authorList>
            <person name="Kalkreuter E."/>
            <person name="Kautsar S.A."/>
            <person name="Yang D."/>
            <person name="Bader C.D."/>
            <person name="Teijaro C.N."/>
            <person name="Fluegel L."/>
            <person name="Davis C.M."/>
            <person name="Simpson J.R."/>
            <person name="Lauterbach L."/>
            <person name="Steele A.D."/>
            <person name="Gui C."/>
            <person name="Meng S."/>
            <person name="Li G."/>
            <person name="Viehrig K."/>
            <person name="Ye F."/>
            <person name="Su P."/>
            <person name="Kiefer A.F."/>
            <person name="Nichols A."/>
            <person name="Cepeda A.J."/>
            <person name="Yan W."/>
            <person name="Fan B."/>
            <person name="Jiang Y."/>
            <person name="Adhikari A."/>
            <person name="Zheng C.-J."/>
            <person name="Schuster L."/>
            <person name="Cowan T.M."/>
            <person name="Smanski M.J."/>
            <person name="Chevrette M.G."/>
            <person name="De Carvalho L.P.S."/>
            <person name="Shen B."/>
        </authorList>
    </citation>
    <scope>NUCLEOTIDE SEQUENCE [LARGE SCALE GENOMIC DNA]</scope>
    <source>
        <strain evidence="3 4">NPDC048946</strain>
    </source>
</reference>
<feature type="domain" description="DUF5060" evidence="1">
    <location>
        <begin position="2"/>
        <end position="65"/>
    </location>
</feature>
<dbReference type="Gene3D" id="2.60.40.10">
    <property type="entry name" value="Immunoglobulins"/>
    <property type="match status" value="1"/>
</dbReference>
<sequence>MRQWDLYELVLEGPTRGNPFVDVDLSARFTLGGESTEVAGFYDGEGTYRVRFMPEHQGLWTYETAGNVTDLNGRTGRFECVEPGEGNHGPVRVHTDGMTFRVEILDTWNMTVTPLDTLYIAAVDAEKAIAYAEGDATVKLPADPYLALRIQRVV</sequence>
<dbReference type="InterPro" id="IPR013783">
    <property type="entry name" value="Ig-like_fold"/>
</dbReference>
<feature type="domain" description="DUF5605" evidence="2">
    <location>
        <begin position="96"/>
        <end position="151"/>
    </location>
</feature>
<dbReference type="Proteomes" id="UP001551482">
    <property type="component" value="Unassembled WGS sequence"/>
</dbReference>
<dbReference type="EMBL" id="JBEZFP010000211">
    <property type="protein sequence ID" value="MEU8139897.1"/>
    <property type="molecule type" value="Genomic_DNA"/>
</dbReference>
<proteinExistence type="predicted"/>
<dbReference type="InterPro" id="IPR032260">
    <property type="entry name" value="DUF5060"/>
</dbReference>